<dbReference type="Pfam" id="PF24883">
    <property type="entry name" value="NPHP3_N"/>
    <property type="match status" value="1"/>
</dbReference>
<dbReference type="PANTHER" id="PTHR10039">
    <property type="entry name" value="AMELOGENIN"/>
    <property type="match status" value="1"/>
</dbReference>
<accession>A0AAN6NGA4</accession>
<evidence type="ECO:0000313" key="3">
    <source>
        <dbReference type="EMBL" id="KAK3945234.1"/>
    </source>
</evidence>
<dbReference type="InterPro" id="IPR056884">
    <property type="entry name" value="NPHP3-like_N"/>
</dbReference>
<organism evidence="3 4">
    <name type="scientific">Diplogelasinospora grovesii</name>
    <dbReference type="NCBI Taxonomy" id="303347"/>
    <lineage>
        <taxon>Eukaryota</taxon>
        <taxon>Fungi</taxon>
        <taxon>Dikarya</taxon>
        <taxon>Ascomycota</taxon>
        <taxon>Pezizomycotina</taxon>
        <taxon>Sordariomycetes</taxon>
        <taxon>Sordariomycetidae</taxon>
        <taxon>Sordariales</taxon>
        <taxon>Diplogelasinosporaceae</taxon>
        <taxon>Diplogelasinospora</taxon>
    </lineage>
</organism>
<comment type="caution">
    <text evidence="3">The sequence shown here is derived from an EMBL/GenBank/DDBJ whole genome shotgun (WGS) entry which is preliminary data.</text>
</comment>
<dbReference type="Gene3D" id="3.40.50.300">
    <property type="entry name" value="P-loop containing nucleotide triphosphate hydrolases"/>
    <property type="match status" value="1"/>
</dbReference>
<sequence length="298" mass="33547">MDRLSVAASVAGLISLSIQVTKSLVNFYSACKSQESDTLYNKLTNRTFRADEQDMLKTAEGSIQVYEDCINELQSETAYTLQKLDENINETVSHLSLALLVLHQKSVGRVQYDIEHTKALLNLVRADQLNGFAGCGKSVLCSTAIQFAFRHRRSNPRIGIGFFFFTFNNASKQDTSAMLYTLVLQLSCQLNDNHKLLSRLHDSYRNATPLKPARMDSFNDVYIILDTLNESARDKHRAGALQALPSLHLLITSRDEPNIRDELDVSQDLTISMKNTSVDSDITAFISGHLKKNRRLRK</sequence>
<evidence type="ECO:0000256" key="1">
    <source>
        <dbReference type="ARBA" id="ARBA00022737"/>
    </source>
</evidence>
<reference evidence="4" key="1">
    <citation type="journal article" date="2023" name="Mol. Phylogenet. Evol.">
        <title>Genome-scale phylogeny and comparative genomics of the fungal order Sordariales.</title>
        <authorList>
            <person name="Hensen N."/>
            <person name="Bonometti L."/>
            <person name="Westerberg I."/>
            <person name="Brannstrom I.O."/>
            <person name="Guillou S."/>
            <person name="Cros-Aarteil S."/>
            <person name="Calhoun S."/>
            <person name="Haridas S."/>
            <person name="Kuo A."/>
            <person name="Mondo S."/>
            <person name="Pangilinan J."/>
            <person name="Riley R."/>
            <person name="LaButti K."/>
            <person name="Andreopoulos B."/>
            <person name="Lipzen A."/>
            <person name="Chen C."/>
            <person name="Yan M."/>
            <person name="Daum C."/>
            <person name="Ng V."/>
            <person name="Clum A."/>
            <person name="Steindorff A."/>
            <person name="Ohm R.A."/>
            <person name="Martin F."/>
            <person name="Silar P."/>
            <person name="Natvig D.O."/>
            <person name="Lalanne C."/>
            <person name="Gautier V."/>
            <person name="Ament-Velasquez S.L."/>
            <person name="Kruys A."/>
            <person name="Hutchinson M.I."/>
            <person name="Powell A.J."/>
            <person name="Barry K."/>
            <person name="Miller A.N."/>
            <person name="Grigoriev I.V."/>
            <person name="Debuchy R."/>
            <person name="Gladieux P."/>
            <person name="Hiltunen Thoren M."/>
            <person name="Johannesson H."/>
        </authorList>
    </citation>
    <scope>NUCLEOTIDE SEQUENCE [LARGE SCALE GENOMIC DNA]</scope>
    <source>
        <strain evidence="4">CBS 340.73</strain>
    </source>
</reference>
<gene>
    <name evidence="3" type="ORF">QBC46DRAFT_433420</name>
</gene>
<feature type="domain" description="Nephrocystin 3-like N-terminal" evidence="2">
    <location>
        <begin position="129"/>
        <end position="254"/>
    </location>
</feature>
<dbReference type="Proteomes" id="UP001303473">
    <property type="component" value="Unassembled WGS sequence"/>
</dbReference>
<dbReference type="EMBL" id="MU853755">
    <property type="protein sequence ID" value="KAK3945234.1"/>
    <property type="molecule type" value="Genomic_DNA"/>
</dbReference>
<protein>
    <recommendedName>
        <fullName evidence="2">Nephrocystin 3-like N-terminal domain-containing protein</fullName>
    </recommendedName>
</protein>
<keyword evidence="4" id="KW-1185">Reference proteome</keyword>
<evidence type="ECO:0000313" key="4">
    <source>
        <dbReference type="Proteomes" id="UP001303473"/>
    </source>
</evidence>
<proteinExistence type="predicted"/>
<dbReference type="AlphaFoldDB" id="A0AAN6NGA4"/>
<evidence type="ECO:0000259" key="2">
    <source>
        <dbReference type="Pfam" id="PF24883"/>
    </source>
</evidence>
<dbReference type="InterPro" id="IPR027417">
    <property type="entry name" value="P-loop_NTPase"/>
</dbReference>
<keyword evidence="1" id="KW-0677">Repeat</keyword>
<name>A0AAN6NGA4_9PEZI</name>
<dbReference type="PANTHER" id="PTHR10039:SF16">
    <property type="entry name" value="GPI INOSITOL-DEACYLASE"/>
    <property type="match status" value="1"/>
</dbReference>